<keyword evidence="2" id="KW-1185">Reference proteome</keyword>
<evidence type="ECO:0000313" key="1">
    <source>
        <dbReference type="EMBL" id="GAA0758295.1"/>
    </source>
</evidence>
<dbReference type="RefSeq" id="WP_141286177.1">
    <property type="nucleotide sequence ID" value="NZ_BAAAEW010000025.1"/>
</dbReference>
<accession>A0ABN1K8H5</accession>
<gene>
    <name evidence="1" type="ORF">GCM10009107_38680</name>
</gene>
<dbReference type="EMBL" id="BAAAEW010000025">
    <property type="protein sequence ID" value="GAA0758295.1"/>
    <property type="molecule type" value="Genomic_DNA"/>
</dbReference>
<evidence type="ECO:0000313" key="2">
    <source>
        <dbReference type="Proteomes" id="UP001500279"/>
    </source>
</evidence>
<protein>
    <submittedName>
        <fullName evidence="1">Uncharacterized protein</fullName>
    </submittedName>
</protein>
<sequence length="81" mass="8785">MEKLQTGYLGHFTLRGFSQAQPDGRFEAHFSVTEDDPEADASATGDTGMLYGTEEEAADAGLQAAMTWANENNPDDREGRS</sequence>
<organism evidence="1 2">
    <name type="scientific">Ideonella azotifigens</name>
    <dbReference type="NCBI Taxonomy" id="513160"/>
    <lineage>
        <taxon>Bacteria</taxon>
        <taxon>Pseudomonadati</taxon>
        <taxon>Pseudomonadota</taxon>
        <taxon>Betaproteobacteria</taxon>
        <taxon>Burkholderiales</taxon>
        <taxon>Sphaerotilaceae</taxon>
        <taxon>Ideonella</taxon>
    </lineage>
</organism>
<proteinExistence type="predicted"/>
<name>A0ABN1K8H5_9BURK</name>
<dbReference type="Proteomes" id="UP001500279">
    <property type="component" value="Unassembled WGS sequence"/>
</dbReference>
<comment type="caution">
    <text evidence="1">The sequence shown here is derived from an EMBL/GenBank/DDBJ whole genome shotgun (WGS) entry which is preliminary data.</text>
</comment>
<reference evidence="1 2" key="1">
    <citation type="journal article" date="2019" name="Int. J. Syst. Evol. Microbiol.">
        <title>The Global Catalogue of Microorganisms (GCM) 10K type strain sequencing project: providing services to taxonomists for standard genome sequencing and annotation.</title>
        <authorList>
            <consortium name="The Broad Institute Genomics Platform"/>
            <consortium name="The Broad Institute Genome Sequencing Center for Infectious Disease"/>
            <person name="Wu L."/>
            <person name="Ma J."/>
        </authorList>
    </citation>
    <scope>NUCLEOTIDE SEQUENCE [LARGE SCALE GENOMIC DNA]</scope>
    <source>
        <strain evidence="1 2">JCM 15503</strain>
    </source>
</reference>